<accession>A0A3A5M7D9</accession>
<comment type="similarity">
    <text evidence="1">Belongs to the short-chain fatty acyl-CoA assimilation regulator (ScfR) family.</text>
</comment>
<dbReference type="InterPro" id="IPR052345">
    <property type="entry name" value="Rad_response_metalloprotease"/>
</dbReference>
<evidence type="ECO:0000259" key="2">
    <source>
        <dbReference type="PROSITE" id="PS50943"/>
    </source>
</evidence>
<dbReference type="SMART" id="SM00530">
    <property type="entry name" value="HTH_XRE"/>
    <property type="match status" value="1"/>
</dbReference>
<feature type="domain" description="HTH cro/C1-type" evidence="2">
    <location>
        <begin position="31"/>
        <end position="85"/>
    </location>
</feature>
<dbReference type="Gene3D" id="1.10.260.40">
    <property type="entry name" value="lambda repressor-like DNA-binding domains"/>
    <property type="match status" value="1"/>
</dbReference>
<dbReference type="Pfam" id="PF13560">
    <property type="entry name" value="HTH_31"/>
    <property type="match status" value="1"/>
</dbReference>
<dbReference type="RefSeq" id="WP_120148560.1">
    <property type="nucleotide sequence ID" value="NZ_QZVT01000004.1"/>
</dbReference>
<dbReference type="PANTHER" id="PTHR43236">
    <property type="entry name" value="ANTITOXIN HIGA1"/>
    <property type="match status" value="1"/>
</dbReference>
<dbReference type="Proteomes" id="UP000272560">
    <property type="component" value="Unassembled WGS sequence"/>
</dbReference>
<dbReference type="GO" id="GO:0003677">
    <property type="term" value="F:DNA binding"/>
    <property type="evidence" value="ECO:0007669"/>
    <property type="project" value="InterPro"/>
</dbReference>
<organism evidence="3 4">
    <name type="scientific">Arthrobacter cheniae</name>
    <dbReference type="NCBI Taxonomy" id="1258888"/>
    <lineage>
        <taxon>Bacteria</taxon>
        <taxon>Bacillati</taxon>
        <taxon>Actinomycetota</taxon>
        <taxon>Actinomycetes</taxon>
        <taxon>Micrococcales</taxon>
        <taxon>Micrococcaceae</taxon>
        <taxon>Arthrobacter</taxon>
    </lineage>
</organism>
<proteinExistence type="inferred from homology"/>
<dbReference type="PANTHER" id="PTHR43236:SF2">
    <property type="entry name" value="BLL0069 PROTEIN"/>
    <property type="match status" value="1"/>
</dbReference>
<dbReference type="InterPro" id="IPR010982">
    <property type="entry name" value="Lambda_DNA-bd_dom_sf"/>
</dbReference>
<keyword evidence="4" id="KW-1185">Reference proteome</keyword>
<dbReference type="AlphaFoldDB" id="A0A3A5M7D9"/>
<sequence>MTTPAWARPLPAAPPRGQGALLDLISLGRRVRHLRKAKGMTLDDLGIAVGTVASQLSLVENGKREPKLSMLQRLAVALDVTIDDLLGSEPPSRRAALEIELERAQRGPLYEALGLPKVRISSRLPMEVLESLVGLQGELERRLDEQVATPEEARRANVELRAVMRERNNYFPEIEAQAQTVLDAVGYTTGPVSQHLIADIAAHLGFSLHHVNDLPHSTRSVTDLKNRRIYLTQSQRTDHDPRSVLLQALGHYVLEHRTPENYGEFLRQRVATNYFAAALLLPERPTVEYLERAKAAKEIAVEDIRDTFAVSYETAAHRFTNLATEHLGIRTHFQKTHKSGIIYKAYENDGVTFPQDHTGAIEGQPSCRRWTSRVVFDVQDKFRAYNQYTDTPSGTFWCTARTERAASGEFSLSIGVPYAQVKWFRGRDTDIREKSFCPDESCCRQPPPDLAREWAGHAWPSARAHSHLLAAMPPGAFPGVDETEVYSFLAAHSG</sequence>
<protein>
    <submittedName>
        <fullName evidence="3">Helix-turn-helix domain-containing protein</fullName>
    </submittedName>
</protein>
<gene>
    <name evidence="3" type="ORF">D6T63_08355</name>
</gene>
<name>A0A3A5M7D9_9MICC</name>
<reference evidence="3 4" key="1">
    <citation type="submission" date="2018-09" db="EMBL/GenBank/DDBJ databases">
        <title>Novel species of Arthrobacter.</title>
        <authorList>
            <person name="Liu Q."/>
            <person name="Xin Y.-H."/>
        </authorList>
    </citation>
    <scope>NUCLEOTIDE SEQUENCE [LARGE SCALE GENOMIC DNA]</scope>
    <source>
        <strain evidence="3 4">Hz2</strain>
    </source>
</reference>
<dbReference type="InterPro" id="IPR010359">
    <property type="entry name" value="IrrE_HExxH"/>
</dbReference>
<dbReference type="OrthoDB" id="9810578at2"/>
<evidence type="ECO:0000313" key="4">
    <source>
        <dbReference type="Proteomes" id="UP000272560"/>
    </source>
</evidence>
<dbReference type="PROSITE" id="PS50943">
    <property type="entry name" value="HTH_CROC1"/>
    <property type="match status" value="1"/>
</dbReference>
<evidence type="ECO:0000256" key="1">
    <source>
        <dbReference type="ARBA" id="ARBA00007227"/>
    </source>
</evidence>
<dbReference type="SUPFAM" id="SSF47413">
    <property type="entry name" value="lambda repressor-like DNA-binding domains"/>
    <property type="match status" value="1"/>
</dbReference>
<comment type="caution">
    <text evidence="3">The sequence shown here is derived from an EMBL/GenBank/DDBJ whole genome shotgun (WGS) entry which is preliminary data.</text>
</comment>
<evidence type="ECO:0000313" key="3">
    <source>
        <dbReference type="EMBL" id="RJT79913.1"/>
    </source>
</evidence>
<dbReference type="CDD" id="cd00093">
    <property type="entry name" value="HTH_XRE"/>
    <property type="match status" value="1"/>
</dbReference>
<dbReference type="Pfam" id="PF06114">
    <property type="entry name" value="Peptidase_M78"/>
    <property type="match status" value="1"/>
</dbReference>
<dbReference type="EMBL" id="QZVT01000004">
    <property type="protein sequence ID" value="RJT79913.1"/>
    <property type="molecule type" value="Genomic_DNA"/>
</dbReference>
<dbReference type="InterPro" id="IPR001387">
    <property type="entry name" value="Cro/C1-type_HTH"/>
</dbReference>